<comment type="subcellular location">
    <subcellularLocation>
        <location evidence="1">Membrane</location>
        <topology evidence="1">Multi-pass membrane protein</topology>
    </subcellularLocation>
</comment>
<feature type="transmembrane region" description="Helical" evidence="6">
    <location>
        <begin position="270"/>
        <end position="289"/>
    </location>
</feature>
<dbReference type="PANTHER" id="PTHR30569">
    <property type="entry name" value="CYTOSINE TRANSPORTER CODB"/>
    <property type="match status" value="1"/>
</dbReference>
<comment type="caution">
    <text evidence="7">The sequence shown here is derived from an EMBL/GenBank/DDBJ whole genome shotgun (WGS) entry which is preliminary data.</text>
</comment>
<keyword evidence="5 6" id="KW-0472">Membrane</keyword>
<comment type="similarity">
    <text evidence="2">Belongs to the purine-cytosine permease (2.A.39) family.</text>
</comment>
<dbReference type="RefSeq" id="WP_311421251.1">
    <property type="nucleotide sequence ID" value="NZ_JAVREH010000002.1"/>
</dbReference>
<dbReference type="Pfam" id="PF02133">
    <property type="entry name" value="Transp_cyt_pur"/>
    <property type="match status" value="1"/>
</dbReference>
<protein>
    <submittedName>
        <fullName evidence="7">Cytosine permease</fullName>
    </submittedName>
</protein>
<feature type="transmembrane region" description="Helical" evidence="6">
    <location>
        <begin position="67"/>
        <end position="91"/>
    </location>
</feature>
<feature type="transmembrane region" description="Helical" evidence="6">
    <location>
        <begin position="112"/>
        <end position="133"/>
    </location>
</feature>
<dbReference type="EMBL" id="JAVREH010000002">
    <property type="protein sequence ID" value="MDT0260089.1"/>
    <property type="molecule type" value="Genomic_DNA"/>
</dbReference>
<dbReference type="Proteomes" id="UP001183176">
    <property type="component" value="Unassembled WGS sequence"/>
</dbReference>
<accession>A0ABU2J6H3</accession>
<reference evidence="8" key="1">
    <citation type="submission" date="2023-07" db="EMBL/GenBank/DDBJ databases">
        <title>30 novel species of actinomycetes from the DSMZ collection.</title>
        <authorList>
            <person name="Nouioui I."/>
        </authorList>
    </citation>
    <scope>NUCLEOTIDE SEQUENCE [LARGE SCALE GENOMIC DNA]</scope>
    <source>
        <strain evidence="8">DSM 44399</strain>
    </source>
</reference>
<evidence type="ECO:0000256" key="2">
    <source>
        <dbReference type="ARBA" id="ARBA00008974"/>
    </source>
</evidence>
<proteinExistence type="inferred from homology"/>
<evidence type="ECO:0000313" key="8">
    <source>
        <dbReference type="Proteomes" id="UP001183176"/>
    </source>
</evidence>
<feature type="transmembrane region" description="Helical" evidence="6">
    <location>
        <begin position="420"/>
        <end position="439"/>
    </location>
</feature>
<keyword evidence="8" id="KW-1185">Reference proteome</keyword>
<name>A0ABU2J6H3_9ACTN</name>
<evidence type="ECO:0000256" key="1">
    <source>
        <dbReference type="ARBA" id="ARBA00004141"/>
    </source>
</evidence>
<evidence type="ECO:0000256" key="6">
    <source>
        <dbReference type="SAM" id="Phobius"/>
    </source>
</evidence>
<evidence type="ECO:0000256" key="3">
    <source>
        <dbReference type="ARBA" id="ARBA00022692"/>
    </source>
</evidence>
<gene>
    <name evidence="7" type="ORF">RM423_01625</name>
</gene>
<feature type="transmembrane region" description="Helical" evidence="6">
    <location>
        <begin position="317"/>
        <end position="335"/>
    </location>
</feature>
<dbReference type="InterPro" id="IPR001248">
    <property type="entry name" value="Pur-cyt_permease"/>
</dbReference>
<feature type="transmembrane region" description="Helical" evidence="6">
    <location>
        <begin position="381"/>
        <end position="400"/>
    </location>
</feature>
<dbReference type="Gene3D" id="1.10.4160.10">
    <property type="entry name" value="Hydantoin permease"/>
    <property type="match status" value="1"/>
</dbReference>
<evidence type="ECO:0000256" key="4">
    <source>
        <dbReference type="ARBA" id="ARBA00022989"/>
    </source>
</evidence>
<dbReference type="PANTHER" id="PTHR30569:SF0">
    <property type="entry name" value="CYTOSINE PERMEASE"/>
    <property type="match status" value="1"/>
</dbReference>
<feature type="transmembrane region" description="Helical" evidence="6">
    <location>
        <begin position="341"/>
        <end position="361"/>
    </location>
</feature>
<feature type="transmembrane region" description="Helical" evidence="6">
    <location>
        <begin position="38"/>
        <end position="61"/>
    </location>
</feature>
<dbReference type="InterPro" id="IPR030191">
    <property type="entry name" value="CodB"/>
</dbReference>
<feature type="transmembrane region" description="Helical" evidence="6">
    <location>
        <begin position="175"/>
        <end position="193"/>
    </location>
</feature>
<evidence type="ECO:0000313" key="7">
    <source>
        <dbReference type="EMBL" id="MDT0260089.1"/>
    </source>
</evidence>
<keyword evidence="4 6" id="KW-1133">Transmembrane helix</keyword>
<keyword evidence="3 6" id="KW-0812">Transmembrane</keyword>
<evidence type="ECO:0000256" key="5">
    <source>
        <dbReference type="ARBA" id="ARBA00023136"/>
    </source>
</evidence>
<organism evidence="7 8">
    <name type="scientific">Jatrophihabitans lederbergiae</name>
    <dbReference type="NCBI Taxonomy" id="3075547"/>
    <lineage>
        <taxon>Bacteria</taxon>
        <taxon>Bacillati</taxon>
        <taxon>Actinomycetota</taxon>
        <taxon>Actinomycetes</taxon>
        <taxon>Jatrophihabitantales</taxon>
        <taxon>Jatrophihabitantaceae</taxon>
        <taxon>Jatrophihabitans</taxon>
    </lineage>
</organism>
<feature type="transmembrane region" description="Helical" evidence="6">
    <location>
        <begin position="237"/>
        <end position="264"/>
    </location>
</feature>
<feature type="transmembrane region" description="Helical" evidence="6">
    <location>
        <begin position="145"/>
        <end position="163"/>
    </location>
</feature>
<feature type="transmembrane region" description="Helical" evidence="6">
    <location>
        <begin position="205"/>
        <end position="225"/>
    </location>
</feature>
<sequence>MAVDTHPDLSIDDAHAEAPTTLNEAAPRTLSLFDQFGFWGNVGVSLLGFSGAIAILAPYGVQPLSMAAAVSAVVVGSVLGGLILGASLVLGARTGAPAMVLLRGLLGTKASFVPTALNIAQCLGWAVFELVTISTGLQALTSGDLPRWLCLLLAGVVTTALTIRPLGWIRALRKYVSVLVVFALVVLAIGLLRNPVPALSGSWQGFWLAVDSAMALTISWVPLGADYSRHSRSSRAAFAGGFLGYGVTQIACLVIGLVALAQVAQDGSRIFDLFIGLPLGTLAFAILVIRETDQSFANVYSTAVSLQNLRSSLDRRVLTVIIGVLTTALALTININDYANFLYLIGAVFIPMSGALIAAWIRSQGRGWDTSEDAPARPGMLLAWLVGFVVYQLINPGSIAHWSDFWTSVGTRAHTLGHPWLSASIASFVVAVLLALPFGSPRPIRSHRSEMPAASNSHT</sequence>